<feature type="region of interest" description="Disordered" evidence="4">
    <location>
        <begin position="965"/>
        <end position="989"/>
    </location>
</feature>
<keyword evidence="7" id="KW-1185">Reference proteome</keyword>
<evidence type="ECO:0000256" key="3">
    <source>
        <dbReference type="PROSITE-ProRule" id="PRU00023"/>
    </source>
</evidence>
<evidence type="ECO:0000256" key="1">
    <source>
        <dbReference type="ARBA" id="ARBA00022737"/>
    </source>
</evidence>
<evidence type="ECO:0000313" key="7">
    <source>
        <dbReference type="Proteomes" id="UP000434172"/>
    </source>
</evidence>
<evidence type="ECO:0000256" key="4">
    <source>
        <dbReference type="SAM" id="MobiDB-lite"/>
    </source>
</evidence>
<dbReference type="InterPro" id="IPR001969">
    <property type="entry name" value="Aspartic_peptidase_AS"/>
</dbReference>
<reference evidence="6 7" key="1">
    <citation type="submission" date="2019-12" db="EMBL/GenBank/DDBJ databases">
        <title>A genome sequence resource for the geographically widespread anthracnose pathogen Colletotrichum asianum.</title>
        <authorList>
            <person name="Meng Y."/>
        </authorList>
    </citation>
    <scope>NUCLEOTIDE SEQUENCE [LARGE SCALE GENOMIC DNA]</scope>
    <source>
        <strain evidence="6 7">ICMP 18580</strain>
    </source>
</reference>
<dbReference type="PROSITE" id="PS50088">
    <property type="entry name" value="ANK_REPEAT"/>
    <property type="match status" value="4"/>
</dbReference>
<accession>A0A8H3WF10</accession>
<dbReference type="PANTHER" id="PTHR24198">
    <property type="entry name" value="ANKYRIN REPEAT AND PROTEIN KINASE DOMAIN-CONTAINING PROTEIN"/>
    <property type="match status" value="1"/>
</dbReference>
<feature type="repeat" description="ANK" evidence="3">
    <location>
        <begin position="377"/>
        <end position="406"/>
    </location>
</feature>
<feature type="region of interest" description="Disordered" evidence="4">
    <location>
        <begin position="610"/>
        <end position="634"/>
    </location>
</feature>
<dbReference type="GO" id="GO:0006508">
    <property type="term" value="P:proteolysis"/>
    <property type="evidence" value="ECO:0007669"/>
    <property type="project" value="InterPro"/>
</dbReference>
<organism evidence="6 7">
    <name type="scientific">Colletotrichum asianum</name>
    <dbReference type="NCBI Taxonomy" id="702518"/>
    <lineage>
        <taxon>Eukaryota</taxon>
        <taxon>Fungi</taxon>
        <taxon>Dikarya</taxon>
        <taxon>Ascomycota</taxon>
        <taxon>Pezizomycotina</taxon>
        <taxon>Sordariomycetes</taxon>
        <taxon>Hypocreomycetidae</taxon>
        <taxon>Glomerellales</taxon>
        <taxon>Glomerellaceae</taxon>
        <taxon>Colletotrichum</taxon>
        <taxon>Colletotrichum gloeosporioides species complex</taxon>
    </lineage>
</organism>
<feature type="repeat" description="ANK" evidence="3">
    <location>
        <begin position="811"/>
        <end position="843"/>
    </location>
</feature>
<proteinExistence type="predicted"/>
<dbReference type="PANTHER" id="PTHR24198:SF165">
    <property type="entry name" value="ANKYRIN REPEAT-CONTAINING PROTEIN-RELATED"/>
    <property type="match status" value="1"/>
</dbReference>
<dbReference type="AlphaFoldDB" id="A0A8H3WF10"/>
<feature type="compositionally biased region" description="Polar residues" evidence="4">
    <location>
        <begin position="623"/>
        <end position="634"/>
    </location>
</feature>
<dbReference type="SMART" id="SM00248">
    <property type="entry name" value="ANK"/>
    <property type="match status" value="9"/>
</dbReference>
<feature type="repeat" description="ANK" evidence="3">
    <location>
        <begin position="198"/>
        <end position="230"/>
    </location>
</feature>
<feature type="domain" description="Peptidase A2" evidence="5">
    <location>
        <begin position="215"/>
        <end position="228"/>
    </location>
</feature>
<dbReference type="EMBL" id="WOWK01000034">
    <property type="protein sequence ID" value="KAF0325799.1"/>
    <property type="molecule type" value="Genomic_DNA"/>
</dbReference>
<dbReference type="OrthoDB" id="539213at2759"/>
<evidence type="ECO:0000313" key="6">
    <source>
        <dbReference type="EMBL" id="KAF0325799.1"/>
    </source>
</evidence>
<evidence type="ECO:0000256" key="2">
    <source>
        <dbReference type="ARBA" id="ARBA00023043"/>
    </source>
</evidence>
<feature type="repeat" description="ANK" evidence="3">
    <location>
        <begin position="332"/>
        <end position="364"/>
    </location>
</feature>
<sequence length="1093" mass="121237">MELENLPWIRARRFTQRLAQDIVRHFKDINAVNSTGHDILRLGLRSNEPLPGAGHLVKLEFMFRSLSLLMPVEPQANQVLMAEGLLQRSGSGYGNPEMLEWLVFLASNNHLDATDSSRDQQAPAIDFLISLLRHAQKFGALSAGQYPMLPLSLQELLHRLFKEAVLRADLGLIRLLLHIGVDVNTKLPYLLTGYNIWHSATALEFAALLNDVSFIQLLLDSGADTTVIGLDLFLEAWHRFEQPGVYSERCMDLFLSNDATMPNDEDFAESILDQVSRCGDCPAVEKTINFFRRRLHKPQSISQLLVTVIKTGFSVDSILSEHANCVNIVTRFADTPLAAAACEGNLRVCKLLLHLGAHLNPRTRYSFGFDRSFPIATALQCAAYFGQTEIVREMLSHGANINLCHKWDAEHPRCDKGAYNLGMFLDAADFNRHHVETCSLGRTALQSSLIGRREDMVLLLLAEGATLVGGELAMAIQTRQLSAMDRLLENGATFHEMPIALCTPHYEPPSAVEAAIIVQDLDLVWRIVRAHPQTITPQVLCAAIWVSTFISDFSIVRKLIESSEGLLAHPDVQIGTILTWAVYMDALPIAAMMVEEFGFFPKTSAHPASIAGEGRSSHPLRWQDQNAGSEGQSSLVEEPYWKSAPRLYHMTTTEQTLSLVEAAASSWCPAYSEMLYRNQYRPTASCVALATGFGNLETLKVLHKYGVQMTTSTLVSVIGNQPVVEWLISLGLDLTKDDESSTRTPLQMAIEVGDLELCDKLLHLKVNVNAPAIHTGSATAAQIASSKGYIGLLQKLIAAGAYLNAPAASRNGTTALEGAALHGRLDTVQFLLNQGVDTEGSSNRQFVRAIEFAKQYGHHTVAKLLRSHRPWTEEDQRISEDEHLLHFDQRPGARWICEKCGYRSDDDDTDEDDISITTSEFFEDGISDFQHPDEVFCDEGSANQQDPGVNTSFSLEDFIHSDLWEDETSSSSDEVPERAGFTEDDLPGDHVVIPEAKTQGGLEPRDSVPDLLSSGEFDKILSDFQDEHDWMQKPDGPRGASADFNANEIPQQSATTNWNLDMSLGSFLAAYDHEIKLDDSPWIPEDGWNDRSF</sequence>
<dbReference type="InterPro" id="IPR001995">
    <property type="entry name" value="Peptidase_A2_cat"/>
</dbReference>
<dbReference type="GO" id="GO:0004190">
    <property type="term" value="F:aspartic-type endopeptidase activity"/>
    <property type="evidence" value="ECO:0007669"/>
    <property type="project" value="InterPro"/>
</dbReference>
<dbReference type="InterPro" id="IPR036770">
    <property type="entry name" value="Ankyrin_rpt-contain_sf"/>
</dbReference>
<protein>
    <recommendedName>
        <fullName evidence="5">Peptidase A2 domain-containing protein</fullName>
    </recommendedName>
</protein>
<comment type="caution">
    <text evidence="6">The sequence shown here is derived from an EMBL/GenBank/DDBJ whole genome shotgun (WGS) entry which is preliminary data.</text>
</comment>
<dbReference type="Proteomes" id="UP000434172">
    <property type="component" value="Unassembled WGS sequence"/>
</dbReference>
<keyword evidence="1" id="KW-0677">Repeat</keyword>
<dbReference type="PROSITE" id="PS50297">
    <property type="entry name" value="ANK_REP_REGION"/>
    <property type="match status" value="4"/>
</dbReference>
<name>A0A8H3WF10_9PEZI</name>
<dbReference type="PROSITE" id="PS00141">
    <property type="entry name" value="ASP_PROTEASE"/>
    <property type="match status" value="1"/>
</dbReference>
<dbReference type="PROSITE" id="PS50175">
    <property type="entry name" value="ASP_PROT_RETROV"/>
    <property type="match status" value="1"/>
</dbReference>
<gene>
    <name evidence="6" type="ORF">GQ607_006931</name>
</gene>
<dbReference type="InterPro" id="IPR002110">
    <property type="entry name" value="Ankyrin_rpt"/>
</dbReference>
<keyword evidence="2 3" id="KW-0040">ANK repeat</keyword>
<evidence type="ECO:0000259" key="5">
    <source>
        <dbReference type="PROSITE" id="PS50175"/>
    </source>
</evidence>
<dbReference type="Gene3D" id="1.25.40.20">
    <property type="entry name" value="Ankyrin repeat-containing domain"/>
    <property type="match status" value="3"/>
</dbReference>
<dbReference type="Pfam" id="PF12796">
    <property type="entry name" value="Ank_2"/>
    <property type="match status" value="1"/>
</dbReference>
<dbReference type="SUPFAM" id="SSF48403">
    <property type="entry name" value="Ankyrin repeat"/>
    <property type="match status" value="2"/>
</dbReference>